<proteinExistence type="predicted"/>
<gene>
    <name evidence="1" type="ORF">CONCODRAFT_80252</name>
</gene>
<accession>A0A137NWY7</accession>
<organism evidence="1 2">
    <name type="scientific">Conidiobolus coronatus (strain ATCC 28846 / CBS 209.66 / NRRL 28638)</name>
    <name type="common">Delacroixia coronata</name>
    <dbReference type="NCBI Taxonomy" id="796925"/>
    <lineage>
        <taxon>Eukaryota</taxon>
        <taxon>Fungi</taxon>
        <taxon>Fungi incertae sedis</taxon>
        <taxon>Zoopagomycota</taxon>
        <taxon>Entomophthoromycotina</taxon>
        <taxon>Entomophthoromycetes</taxon>
        <taxon>Entomophthorales</taxon>
        <taxon>Ancylistaceae</taxon>
        <taxon>Conidiobolus</taxon>
    </lineage>
</organism>
<evidence type="ECO:0000313" key="1">
    <source>
        <dbReference type="EMBL" id="KXN67208.1"/>
    </source>
</evidence>
<dbReference type="Proteomes" id="UP000070444">
    <property type="component" value="Unassembled WGS sequence"/>
</dbReference>
<keyword evidence="2" id="KW-1185">Reference proteome</keyword>
<sequence>MNQNQENLIVENILNNPQLDKIRLKLNKKFETDDSKLPVITEELKKIMNKIRHNNREWFENFSQYNIQVFNEFDNYVQDDHIHQLVEKELWELVRREDIVEDLTKLINSTQNNSNNNNGNGERYSSN</sequence>
<protein>
    <submittedName>
        <fullName evidence="1">Uncharacterized protein</fullName>
    </submittedName>
</protein>
<name>A0A137NWY7_CONC2</name>
<dbReference type="AlphaFoldDB" id="A0A137NWY7"/>
<dbReference type="EMBL" id="KQ964652">
    <property type="protein sequence ID" value="KXN67208.1"/>
    <property type="molecule type" value="Genomic_DNA"/>
</dbReference>
<evidence type="ECO:0000313" key="2">
    <source>
        <dbReference type="Proteomes" id="UP000070444"/>
    </source>
</evidence>
<feature type="non-terminal residue" evidence="1">
    <location>
        <position position="1"/>
    </location>
</feature>
<reference evidence="1 2" key="1">
    <citation type="journal article" date="2015" name="Genome Biol. Evol.">
        <title>Phylogenomic analyses indicate that early fungi evolved digesting cell walls of algal ancestors of land plants.</title>
        <authorList>
            <person name="Chang Y."/>
            <person name="Wang S."/>
            <person name="Sekimoto S."/>
            <person name="Aerts A.L."/>
            <person name="Choi C."/>
            <person name="Clum A."/>
            <person name="LaButti K.M."/>
            <person name="Lindquist E.A."/>
            <person name="Yee Ngan C."/>
            <person name="Ohm R.A."/>
            <person name="Salamov A.A."/>
            <person name="Grigoriev I.V."/>
            <person name="Spatafora J.W."/>
            <person name="Berbee M.L."/>
        </authorList>
    </citation>
    <scope>NUCLEOTIDE SEQUENCE [LARGE SCALE GENOMIC DNA]</scope>
    <source>
        <strain evidence="1 2">NRRL 28638</strain>
    </source>
</reference>